<dbReference type="Proteomes" id="UP001499843">
    <property type="component" value="Unassembled WGS sequence"/>
</dbReference>
<dbReference type="InterPro" id="IPR002397">
    <property type="entry name" value="Cyt_P450_B"/>
</dbReference>
<reference evidence="4" key="1">
    <citation type="journal article" date="2019" name="Int. J. Syst. Evol. Microbiol.">
        <title>The Global Catalogue of Microorganisms (GCM) 10K type strain sequencing project: providing services to taxonomists for standard genome sequencing and annotation.</title>
        <authorList>
            <consortium name="The Broad Institute Genomics Platform"/>
            <consortium name="The Broad Institute Genome Sequencing Center for Infectious Disease"/>
            <person name="Wu L."/>
            <person name="Ma J."/>
        </authorList>
    </citation>
    <scope>NUCLEOTIDE SEQUENCE [LARGE SCALE GENOMIC DNA]</scope>
    <source>
        <strain evidence="4">JCM 16114</strain>
    </source>
</reference>
<proteinExistence type="inferred from homology"/>
<comment type="caution">
    <text evidence="3">The sequence shown here is derived from an EMBL/GenBank/DDBJ whole genome shotgun (WGS) entry which is preliminary data.</text>
</comment>
<dbReference type="Gene3D" id="1.10.630.10">
    <property type="entry name" value="Cytochrome P450"/>
    <property type="match status" value="1"/>
</dbReference>
<dbReference type="Pfam" id="PF00067">
    <property type="entry name" value="p450"/>
    <property type="match status" value="2"/>
</dbReference>
<protein>
    <submittedName>
        <fullName evidence="3">Cytochrome P450</fullName>
    </submittedName>
</protein>
<gene>
    <name evidence="3" type="ORF">GCM10009850_038140</name>
</gene>
<dbReference type="SUPFAM" id="SSF48264">
    <property type="entry name" value="Cytochrome P450"/>
    <property type="match status" value="1"/>
</dbReference>
<dbReference type="PRINTS" id="PR00359">
    <property type="entry name" value="BP450"/>
</dbReference>
<dbReference type="EMBL" id="BAAAQX010000008">
    <property type="protein sequence ID" value="GAA2208356.1"/>
    <property type="molecule type" value="Genomic_DNA"/>
</dbReference>
<dbReference type="InterPro" id="IPR017972">
    <property type="entry name" value="Cyt_P450_CS"/>
</dbReference>
<evidence type="ECO:0000313" key="4">
    <source>
        <dbReference type="Proteomes" id="UP001499843"/>
    </source>
</evidence>
<dbReference type="PROSITE" id="PS00086">
    <property type="entry name" value="CYTOCHROME_P450"/>
    <property type="match status" value="1"/>
</dbReference>
<dbReference type="PANTHER" id="PTHR46696:SF1">
    <property type="entry name" value="CYTOCHROME P450 YJIB-RELATED"/>
    <property type="match status" value="1"/>
</dbReference>
<evidence type="ECO:0000313" key="3">
    <source>
        <dbReference type="EMBL" id="GAA2208356.1"/>
    </source>
</evidence>
<organism evidence="3 4">
    <name type="scientific">Nonomuraea monospora</name>
    <dbReference type="NCBI Taxonomy" id="568818"/>
    <lineage>
        <taxon>Bacteria</taxon>
        <taxon>Bacillati</taxon>
        <taxon>Actinomycetota</taxon>
        <taxon>Actinomycetes</taxon>
        <taxon>Streptosporangiales</taxon>
        <taxon>Streptosporangiaceae</taxon>
        <taxon>Nonomuraea</taxon>
    </lineage>
</organism>
<dbReference type="PANTHER" id="PTHR46696">
    <property type="entry name" value="P450, PUTATIVE (EUROFUNG)-RELATED"/>
    <property type="match status" value="1"/>
</dbReference>
<dbReference type="PRINTS" id="PR00385">
    <property type="entry name" value="P450"/>
</dbReference>
<dbReference type="RefSeq" id="WP_344476403.1">
    <property type="nucleotide sequence ID" value="NZ_BAAAQX010000008.1"/>
</dbReference>
<evidence type="ECO:0000256" key="2">
    <source>
        <dbReference type="RuleBase" id="RU000461"/>
    </source>
</evidence>
<sequence length="464" mass="50783">MSMATDSATSGLHLVGKLLDPASRPDPYPVYAEFRALGPVWVEEISALVVPGYRDCETLLRDHRLSSERWRHFDAARDADPYPPDAPPSVRQPWFLSMDAPDHTRLRRLVSSAFTARTVARMEPYVTRLVDDLLDEACEQDTFDVVSGLAYTLPMTVICHLLGVPTADERLFHGWSAQLTRQLDGFSAPGDGEEELWAGGMVEMHRYINELVADRRRSPRRDDLISELLAARDGGDVLSHDELVSTLVLLLVAGHETTVNLIANGVLALLRHPGHLAALRDGQPKASVLVQGDGQAKASPLVQGDGQVKTPTVVRGDGQARTSAVVRGGRVTADAVVEEVLRYDPPVHLTARVAREDLRVGDAQAPAGALVILLLAAAHRDPEVNPDPDRFDPAREQVWHLGFSAGPHFCLGAPLARLEGRVALDAFARRVREPRLVADPPPYREHINLRGVSELRVAHGGRGR</sequence>
<keyword evidence="4" id="KW-1185">Reference proteome</keyword>
<dbReference type="InterPro" id="IPR036396">
    <property type="entry name" value="Cyt_P450_sf"/>
</dbReference>
<comment type="similarity">
    <text evidence="1 2">Belongs to the cytochrome P450 family.</text>
</comment>
<dbReference type="InterPro" id="IPR001128">
    <property type="entry name" value="Cyt_P450"/>
</dbReference>
<evidence type="ECO:0000256" key="1">
    <source>
        <dbReference type="ARBA" id="ARBA00010617"/>
    </source>
</evidence>
<keyword evidence="2" id="KW-0479">Metal-binding</keyword>
<keyword evidence="2" id="KW-0408">Iron</keyword>
<keyword evidence="2" id="KW-0560">Oxidoreductase</keyword>
<accession>A0ABP5PBI6</accession>
<name>A0ABP5PBI6_9ACTN</name>
<keyword evidence="2" id="KW-0503">Monooxygenase</keyword>
<keyword evidence="2" id="KW-0349">Heme</keyword>
<dbReference type="CDD" id="cd20625">
    <property type="entry name" value="CYP164-like"/>
    <property type="match status" value="1"/>
</dbReference>